<reference evidence="2" key="1">
    <citation type="journal article" date="2015" name="Nature">
        <title>Complex archaea that bridge the gap between prokaryotes and eukaryotes.</title>
        <authorList>
            <person name="Spang A."/>
            <person name="Saw J.H."/>
            <person name="Jorgensen S.L."/>
            <person name="Zaremba-Niedzwiedzka K."/>
            <person name="Martijn J."/>
            <person name="Lind A.E."/>
            <person name="van Eijk R."/>
            <person name="Schleper C."/>
            <person name="Guy L."/>
            <person name="Ettema T.J."/>
        </authorList>
    </citation>
    <scope>NUCLEOTIDE SEQUENCE</scope>
</reference>
<dbReference type="InterPro" id="IPR047960">
    <property type="entry name" value="Transpos_IS1380"/>
</dbReference>
<comment type="caution">
    <text evidence="2">The sequence shown here is derived from an EMBL/GenBank/DDBJ whole genome shotgun (WGS) entry which is preliminary data.</text>
</comment>
<feature type="domain" description="Transposase DDE" evidence="1">
    <location>
        <begin position="12"/>
        <end position="432"/>
    </location>
</feature>
<sequence length="436" mass="50567">MTNYNKFPIKFSSIKNKKVLANFKGGEVTSNAGLLLLKEIDKKLNLTKNIANLFSDKRQKSKTQHSIQDMLRQRVFGLALGYEDLNDHDTLKNDFAFQVAVGKETALASSPTLCRFENSFNRKLAVAIHKEIIQVFVKSFKTAPKELILDFDATDNPVHGKQEKKAYHPYYGYDCFLPLHVFCGDQLLISYLRPSNQDGAKHAWAISSLLVKYFRRIWPEVKIIFRGDCGFCRHKMLQWFDKNQVDYVVGIGGNSRIKTMLEPTLQEAKERYSETKEKQKKFKKFVYSAHSWKRERTVIGKAEYNAKGSNARFIVTSLNDSAKNLYEKQYCARGEMENRIKEQFLLFSDRTSCHRWWPNQLRILLSGLAYILLERMRSLFLKGSKYANSQVNTIRLRILKIGAVIIRNTRKILFYLSSSFPDQSLFIKLANHFNTS</sequence>
<accession>A0A0F9EVA9</accession>
<evidence type="ECO:0000259" key="1">
    <source>
        <dbReference type="Pfam" id="PF13701"/>
    </source>
</evidence>
<gene>
    <name evidence="2" type="ORF">LCGC14_2029060</name>
</gene>
<dbReference type="EMBL" id="LAZR01023584">
    <property type="protein sequence ID" value="KKL78014.1"/>
    <property type="molecule type" value="Genomic_DNA"/>
</dbReference>
<protein>
    <recommendedName>
        <fullName evidence="1">Transposase DDE domain-containing protein</fullName>
    </recommendedName>
</protein>
<dbReference type="InterPro" id="IPR025668">
    <property type="entry name" value="Tnp_DDE_dom"/>
</dbReference>
<organism evidence="2">
    <name type="scientific">marine sediment metagenome</name>
    <dbReference type="NCBI Taxonomy" id="412755"/>
    <lineage>
        <taxon>unclassified sequences</taxon>
        <taxon>metagenomes</taxon>
        <taxon>ecological metagenomes</taxon>
    </lineage>
</organism>
<name>A0A0F9EVA9_9ZZZZ</name>
<dbReference type="Pfam" id="PF13701">
    <property type="entry name" value="DDE_Tnp_1_4"/>
    <property type="match status" value="1"/>
</dbReference>
<proteinExistence type="predicted"/>
<dbReference type="NCBIfam" id="NF033539">
    <property type="entry name" value="transpos_IS1380"/>
    <property type="match status" value="1"/>
</dbReference>
<dbReference type="AlphaFoldDB" id="A0A0F9EVA9"/>
<evidence type="ECO:0000313" key="2">
    <source>
        <dbReference type="EMBL" id="KKL78014.1"/>
    </source>
</evidence>